<evidence type="ECO:0000313" key="1">
    <source>
        <dbReference type="EMBL" id="ACD75410.1"/>
    </source>
</evidence>
<proteinExistence type="predicted"/>
<organism evidence="1">
    <name type="scientific">uncultured virus</name>
    <dbReference type="NCBI Taxonomy" id="340016"/>
    <lineage>
        <taxon>Viruses</taxon>
        <taxon>environmental samples</taxon>
    </lineage>
</organism>
<protein>
    <submittedName>
        <fullName evidence="1">AMDV2_3</fullName>
    </submittedName>
</protein>
<dbReference type="EMBL" id="EU662134">
    <property type="protein sequence ID" value="ACD75410.1"/>
    <property type="molecule type" value="Genomic_DNA"/>
</dbReference>
<reference evidence="1" key="1">
    <citation type="submission" date="2008-04" db="EMBL/GenBank/DDBJ databases">
        <title>Virus population dynamics and acquired virus resistance in natural microbial communities.</title>
        <authorList>
            <person name="Andersson A.A."/>
            <person name="Banfield J.F."/>
        </authorList>
    </citation>
    <scope>NUCLEOTIDE SEQUENCE</scope>
</reference>
<name>B3GAK2_9VIRU</name>
<sequence>MRTKTVRIYENSSDTIIIRDSNSNCDYIEYFHFCSSFVVNEYINFNNGNKICPKCGKTFKLIIDDVKIKKYI</sequence>
<accession>B3GAK2</accession>